<proteinExistence type="predicted"/>
<gene>
    <name evidence="1" type="ORF">OUY18_06995</name>
</gene>
<dbReference type="Gene3D" id="3.40.630.30">
    <property type="match status" value="1"/>
</dbReference>
<organism evidence="1 2">
    <name type="scientific">Caproiciproducens galactitolivorans</name>
    <dbReference type="NCBI Taxonomy" id="642589"/>
    <lineage>
        <taxon>Bacteria</taxon>
        <taxon>Bacillati</taxon>
        <taxon>Bacillota</taxon>
        <taxon>Clostridia</taxon>
        <taxon>Eubacteriales</taxon>
        <taxon>Acutalibacteraceae</taxon>
        <taxon>Caproiciproducens</taxon>
    </lineage>
</organism>
<evidence type="ECO:0000313" key="2">
    <source>
        <dbReference type="Proteomes" id="UP001082703"/>
    </source>
</evidence>
<comment type="caution">
    <text evidence="1">The sequence shown here is derived from an EMBL/GenBank/DDBJ whole genome shotgun (WGS) entry which is preliminary data.</text>
</comment>
<dbReference type="SUPFAM" id="SSF55729">
    <property type="entry name" value="Acyl-CoA N-acyltransferases (Nat)"/>
    <property type="match status" value="1"/>
</dbReference>
<dbReference type="EMBL" id="JAPOHA010000006">
    <property type="protein sequence ID" value="MCY1713997.1"/>
    <property type="molecule type" value="Genomic_DNA"/>
</dbReference>
<evidence type="ECO:0000313" key="1">
    <source>
        <dbReference type="EMBL" id="MCY1713997.1"/>
    </source>
</evidence>
<dbReference type="PANTHER" id="PTHR37817">
    <property type="entry name" value="N-ACETYLTRANSFERASE EIS"/>
    <property type="match status" value="1"/>
</dbReference>
<dbReference type="Proteomes" id="UP001082703">
    <property type="component" value="Unassembled WGS sequence"/>
</dbReference>
<dbReference type="RefSeq" id="WP_268058050.1">
    <property type="nucleotide sequence ID" value="NZ_JAPOHA010000006.1"/>
</dbReference>
<sequence>MICFADWGMRGELARIWETCFQEPPRPAKFFLNNRFRPQNCLVYHTTRGIASVVYLLPVSISTGKKPVQAHYIYAAATLPAYRGRGYMAALLAAAALVGAKRGDQYSAVLPATPQLYGFYQRADYTPFFKVSHYTVSRETMRTLANPGGPSKVLFTYQQLNSVRNEALLRRTGSVLWSDASFAFAQGMGKVYGDRMICARSGNRPAYAFCRRTEQNSCLILELMAGRDTMRNLAAGILNNMPAEQYIFRLPAFSTLGRKGSVTDFGMIKPIGGSTIRQIGQDTDMPYLGLPLD</sequence>
<name>A0ABT4BSY4_9FIRM</name>
<reference evidence="1 2" key="1">
    <citation type="submission" date="2022-11" db="EMBL/GenBank/DDBJ databases">
        <authorList>
            <person name="Caiyu Z."/>
        </authorList>
    </citation>
    <scope>NUCLEOTIDE SEQUENCE [LARGE SCALE GENOMIC DNA]</scope>
    <source>
        <strain evidence="1 2">YR-4</strain>
    </source>
</reference>
<dbReference type="EC" id="2.3.1.-" evidence="1"/>
<dbReference type="PANTHER" id="PTHR37817:SF1">
    <property type="entry name" value="N-ACETYLTRANSFERASE EIS"/>
    <property type="match status" value="1"/>
</dbReference>
<accession>A0ABT4BSY4</accession>
<dbReference type="InterPro" id="IPR016181">
    <property type="entry name" value="Acyl_CoA_acyltransferase"/>
</dbReference>
<dbReference type="InterPro" id="IPR051554">
    <property type="entry name" value="Acetyltransferase_Eis"/>
</dbReference>
<keyword evidence="2" id="KW-1185">Reference proteome</keyword>
<keyword evidence="1" id="KW-0808">Transferase</keyword>
<dbReference type="GO" id="GO:0016746">
    <property type="term" value="F:acyltransferase activity"/>
    <property type="evidence" value="ECO:0007669"/>
    <property type="project" value="UniProtKB-KW"/>
</dbReference>
<protein>
    <submittedName>
        <fullName evidence="1">GNAT family N-acetyltransferase</fullName>
        <ecNumber evidence="1">2.3.1.-</ecNumber>
    </submittedName>
</protein>
<dbReference type="Pfam" id="PF13527">
    <property type="entry name" value="Acetyltransf_9"/>
    <property type="match status" value="1"/>
</dbReference>
<keyword evidence="1" id="KW-0012">Acyltransferase</keyword>